<name>A0A109XLH3_9SPHN</name>
<dbReference type="EMBL" id="KU237244">
    <property type="protein sequence ID" value="ALZ45863.2"/>
    <property type="molecule type" value="Genomic_DNA"/>
</dbReference>
<keyword evidence="1" id="KW-1133">Transmembrane helix</keyword>
<evidence type="ECO:0000256" key="1">
    <source>
        <dbReference type="SAM" id="Phobius"/>
    </source>
</evidence>
<protein>
    <submittedName>
        <fullName evidence="2">DdhA</fullName>
    </submittedName>
</protein>
<evidence type="ECO:0000313" key="2">
    <source>
        <dbReference type="EMBL" id="ALZ45863.2"/>
    </source>
</evidence>
<dbReference type="SUPFAM" id="SSF89550">
    <property type="entry name" value="PHP domain-like"/>
    <property type="match status" value="1"/>
</dbReference>
<geneLocation type="plasmid" evidence="2">
    <name>pSH</name>
</geneLocation>
<feature type="transmembrane region" description="Helical" evidence="1">
    <location>
        <begin position="12"/>
        <end position="32"/>
    </location>
</feature>
<dbReference type="InterPro" id="IPR016195">
    <property type="entry name" value="Pol/histidinol_Pase-like"/>
</dbReference>
<dbReference type="AlphaFoldDB" id="A0A109XLH3"/>
<proteinExistence type="predicted"/>
<keyword evidence="1" id="KW-0472">Membrane</keyword>
<accession>A0A109XLH3</accession>
<dbReference type="NCBIfam" id="NF038032">
    <property type="entry name" value="CehA_McbA_metalo"/>
    <property type="match status" value="1"/>
</dbReference>
<sequence>MSSDKLHITSRSGYYIASVILGIALMVNSLSVSAHNDHPLGREQIDWDGAPQVLRTIALGIDFRGGGFTVAYRPNGKVETRDGRECLVGPHFLFDIDDKIAFDLDSDVEIELIMDRSASSGFNLSYDRSVHPLMINHKFDQKDRWAPVKLVLERARLANRKLDHTDLSISAPNALFPTDSYQEDQEVVICGMKLTFISSANQSPEPNRGKLNLHVTAEDGTLITTRMGLYKPDGLAPIPSDQAINVDRYGETINQVELRTVPSRWPSEGRFAHYINGNYGAELEAGRYQLVLTKGPEFRMHTETLDIESGKTLNKMVVLKRWRDLPAEGWYSADNHIHIERPDPSYNRGILAYTQAEDVHLSNLLQAGNVSNSHFSQYAFGLRGQYLVNDYSLVSGQESPRTSHLGHSIGLNGQAFHGPGDKPYLYVRTADAIHAEGGMWGYAHVFGNVSHVNRGLALDVPLGIVDFVEVLQLNILGTEYLYDFLNMGFKLLPSAGSDYPYFDVAGSERIYARLEGEFTVKAWFDAWQQARSFVSNGPVIEFSVNGNERTNEFSMSKGERLSIHAIADINPDFDELERLELVVHGEVVKSAKPSKKGVPIVLDYEVQAEKPLWFALRTYGKGSAKAHTAPFYVSVDGDNDFRNRKKLGHWLKSIQKSWWQ</sequence>
<keyword evidence="2" id="KW-0614">Plasmid</keyword>
<keyword evidence="1" id="KW-0812">Transmembrane</keyword>
<organism evidence="2">
    <name type="scientific">Sphingomonas sp. SH</name>
    <dbReference type="NCBI Taxonomy" id="849864"/>
    <lineage>
        <taxon>Bacteria</taxon>
        <taxon>Pseudomonadati</taxon>
        <taxon>Pseudomonadota</taxon>
        <taxon>Alphaproteobacteria</taxon>
        <taxon>Sphingomonadales</taxon>
        <taxon>Sphingomonadaceae</taxon>
        <taxon>Sphingomonas</taxon>
    </lineage>
</organism>
<reference evidence="2" key="1">
    <citation type="submission" date="2017-08" db="EMBL/GenBank/DDBJ databases">
        <title>Complete sequence of the plasmid of the isoproturon degrdaing bacteria Sphingomonas sp. strain SH.</title>
        <authorList>
            <person name="Devers-Lamrani M."/>
            <person name="Hussain S."/>
            <person name="Storck V."/>
            <person name="Martin-Laurent F."/>
        </authorList>
    </citation>
    <scope>NUCLEOTIDE SEQUENCE</scope>
    <source>
        <strain evidence="2">SH</strain>
        <plasmid evidence="2">pSH</plasmid>
    </source>
</reference>